<dbReference type="GO" id="GO:0016020">
    <property type="term" value="C:membrane"/>
    <property type="evidence" value="ECO:0007669"/>
    <property type="project" value="UniProtKB-SubCell"/>
</dbReference>
<evidence type="ECO:0000259" key="7">
    <source>
        <dbReference type="Pfam" id="PF01694"/>
    </source>
</evidence>
<feature type="transmembrane region" description="Helical" evidence="6">
    <location>
        <begin position="100"/>
        <end position="118"/>
    </location>
</feature>
<proteinExistence type="predicted"/>
<protein>
    <submittedName>
        <fullName evidence="9">Uncharacterized protein</fullName>
    </submittedName>
</protein>
<keyword evidence="5" id="KW-0175">Coiled coil</keyword>
<dbReference type="Pfam" id="PF20216">
    <property type="entry name" value="DUF6576"/>
    <property type="match status" value="1"/>
</dbReference>
<keyword evidence="2 6" id="KW-0812">Transmembrane</keyword>
<reference evidence="9" key="1">
    <citation type="submission" date="2018-05" db="EMBL/GenBank/DDBJ databases">
        <authorList>
            <person name="Lanie J.A."/>
            <person name="Ng W.-L."/>
            <person name="Kazmierczak K.M."/>
            <person name="Andrzejewski T.M."/>
            <person name="Davidsen T.M."/>
            <person name="Wayne K.J."/>
            <person name="Tettelin H."/>
            <person name="Glass J.I."/>
            <person name="Rusch D."/>
            <person name="Podicherti R."/>
            <person name="Tsui H.-C.T."/>
            <person name="Winkler M.E."/>
        </authorList>
    </citation>
    <scope>NUCLEOTIDE SEQUENCE</scope>
</reference>
<dbReference type="Gene3D" id="1.20.1540.10">
    <property type="entry name" value="Rhomboid-like"/>
    <property type="match status" value="1"/>
</dbReference>
<feature type="coiled-coil region" evidence="5">
    <location>
        <begin position="217"/>
        <end position="244"/>
    </location>
</feature>
<feature type="domain" description="Peptidase S54 rhomboid" evidence="7">
    <location>
        <begin position="60"/>
        <end position="199"/>
    </location>
</feature>
<dbReference type="PANTHER" id="PTHR43066:SF11">
    <property type="entry name" value="PEPTIDASE S54 RHOMBOID DOMAIN-CONTAINING PROTEIN"/>
    <property type="match status" value="1"/>
</dbReference>
<evidence type="ECO:0000256" key="6">
    <source>
        <dbReference type="SAM" id="Phobius"/>
    </source>
</evidence>
<evidence type="ECO:0000256" key="2">
    <source>
        <dbReference type="ARBA" id="ARBA00022692"/>
    </source>
</evidence>
<organism evidence="9">
    <name type="scientific">marine metagenome</name>
    <dbReference type="NCBI Taxonomy" id="408172"/>
    <lineage>
        <taxon>unclassified sequences</taxon>
        <taxon>metagenomes</taxon>
        <taxon>ecological metagenomes</taxon>
    </lineage>
</organism>
<accession>A0A381Q8E3</accession>
<dbReference type="SUPFAM" id="SSF144091">
    <property type="entry name" value="Rhomboid-like"/>
    <property type="match status" value="1"/>
</dbReference>
<feature type="transmembrane region" description="Helical" evidence="6">
    <location>
        <begin position="68"/>
        <end position="88"/>
    </location>
</feature>
<dbReference type="EMBL" id="UINC01001234">
    <property type="protein sequence ID" value="SUZ75124.1"/>
    <property type="molecule type" value="Genomic_DNA"/>
</dbReference>
<evidence type="ECO:0000259" key="8">
    <source>
        <dbReference type="Pfam" id="PF20216"/>
    </source>
</evidence>
<feature type="transmembrane region" description="Helical" evidence="6">
    <location>
        <begin position="21"/>
        <end position="40"/>
    </location>
</feature>
<keyword evidence="4 6" id="KW-0472">Membrane</keyword>
<evidence type="ECO:0000256" key="4">
    <source>
        <dbReference type="ARBA" id="ARBA00023136"/>
    </source>
</evidence>
<evidence type="ECO:0000256" key="3">
    <source>
        <dbReference type="ARBA" id="ARBA00022989"/>
    </source>
</evidence>
<feature type="transmembrane region" description="Helical" evidence="6">
    <location>
        <begin position="150"/>
        <end position="176"/>
    </location>
</feature>
<dbReference type="InterPro" id="IPR035952">
    <property type="entry name" value="Rhomboid-like_sf"/>
</dbReference>
<evidence type="ECO:0000256" key="1">
    <source>
        <dbReference type="ARBA" id="ARBA00004141"/>
    </source>
</evidence>
<dbReference type="SMART" id="SM01160">
    <property type="entry name" value="DUF1751"/>
    <property type="match status" value="1"/>
</dbReference>
<sequence>MRYQFQSEQGNIAFRPRYFTEVIKVLIIVNTIVFLFRVIAKNQLDLAQIFGLSAETVWPMVWQPVTYMFIHADFFHIFMNMFVLWMFGSEMESLWGREGFIKYYFITGIGSGLVWLLFNINKPFTILIGASGAIYGLLLAYGLMFPNRKILIYFLFPVKVKYFVVFLGIMAFISSIGTSGSNISHVTHLSGMVIGYIYIKSPWTWPKMLLWINSKVIDVKQRKKEKKETRKMNMQQKVDRLLDKINKVGYDNLTEEEKEDLYFHSRHLGKDLKKD</sequence>
<feature type="transmembrane region" description="Helical" evidence="6">
    <location>
        <begin position="124"/>
        <end position="143"/>
    </location>
</feature>
<dbReference type="InterPro" id="IPR022764">
    <property type="entry name" value="Peptidase_S54_rhomboid_dom"/>
</dbReference>
<dbReference type="InterPro" id="IPR046483">
    <property type="entry name" value="DUF6576"/>
</dbReference>
<evidence type="ECO:0000256" key="5">
    <source>
        <dbReference type="SAM" id="Coils"/>
    </source>
</evidence>
<comment type="subcellular location">
    <subcellularLocation>
        <location evidence="1">Membrane</location>
        <topology evidence="1">Multi-pass membrane protein</topology>
    </subcellularLocation>
</comment>
<name>A0A381Q8E3_9ZZZZ</name>
<dbReference type="PANTHER" id="PTHR43066">
    <property type="entry name" value="RHOMBOID-RELATED PROTEIN"/>
    <property type="match status" value="1"/>
</dbReference>
<feature type="domain" description="DUF6576" evidence="8">
    <location>
        <begin position="229"/>
        <end position="266"/>
    </location>
</feature>
<gene>
    <name evidence="9" type="ORF">METZ01_LOCUS27978</name>
</gene>
<dbReference type="Pfam" id="PF01694">
    <property type="entry name" value="Rhomboid"/>
    <property type="match status" value="1"/>
</dbReference>
<evidence type="ECO:0000313" key="9">
    <source>
        <dbReference type="EMBL" id="SUZ75124.1"/>
    </source>
</evidence>
<dbReference type="GO" id="GO:0004252">
    <property type="term" value="F:serine-type endopeptidase activity"/>
    <property type="evidence" value="ECO:0007669"/>
    <property type="project" value="InterPro"/>
</dbReference>
<dbReference type="AlphaFoldDB" id="A0A381Q8E3"/>
<keyword evidence="3 6" id="KW-1133">Transmembrane helix</keyword>